<sequence length="256" mass="28511">MNDVEMAKTQREATRRRRKGLSVFRLKTIAAVFMALSVAAVTLLPALLGAPSADNMTALTILVVSDVVSWCAIPIYAWLLVEGWKHTHDAWRYGARLFVAAKIAEIPYDRIMTGHWFDISAQNPMYGLLIALIVLALLDWAGKRLSGAARVAVSVLFVIAGVLWNLLLHVGVDQRVMYSGALTLAFVLVFYYLGRHENTMMFTAGLLGAVMCILPGIGVAFLHYRNDQLGYKHSWTKWVFYALYPAMLFIGLAFVL</sequence>
<dbReference type="Proteomes" id="UP000287533">
    <property type="component" value="Unassembled WGS sequence"/>
</dbReference>
<dbReference type="RefSeq" id="WP_125982194.1">
    <property type="nucleotide sequence ID" value="NZ_QXGL01000008.1"/>
</dbReference>
<evidence type="ECO:0000313" key="2">
    <source>
        <dbReference type="EMBL" id="RSX51313.1"/>
    </source>
</evidence>
<keyword evidence="1" id="KW-0812">Transmembrane</keyword>
<evidence type="ECO:0000313" key="3">
    <source>
        <dbReference type="Proteomes" id="UP000287533"/>
    </source>
</evidence>
<feature type="transmembrane region" description="Helical" evidence="1">
    <location>
        <begin position="235"/>
        <end position="255"/>
    </location>
</feature>
<dbReference type="OrthoDB" id="81897at2"/>
<evidence type="ECO:0000256" key="1">
    <source>
        <dbReference type="SAM" id="Phobius"/>
    </source>
</evidence>
<feature type="transmembrane region" description="Helical" evidence="1">
    <location>
        <begin position="59"/>
        <end position="81"/>
    </location>
</feature>
<feature type="transmembrane region" description="Helical" evidence="1">
    <location>
        <begin position="176"/>
        <end position="194"/>
    </location>
</feature>
<dbReference type="AlphaFoldDB" id="A0A430FEN2"/>
<dbReference type="EMBL" id="QXGL01000008">
    <property type="protein sequence ID" value="RSX51313.1"/>
    <property type="molecule type" value="Genomic_DNA"/>
</dbReference>
<name>A0A430FEN2_9BIFI</name>
<keyword evidence="1" id="KW-0472">Membrane</keyword>
<gene>
    <name evidence="2" type="ORF">D2E25_1868</name>
</gene>
<feature type="transmembrane region" description="Helical" evidence="1">
    <location>
        <begin position="123"/>
        <end position="141"/>
    </location>
</feature>
<proteinExistence type="predicted"/>
<protein>
    <submittedName>
        <fullName evidence="2">ABC transporter permease</fullName>
    </submittedName>
</protein>
<keyword evidence="1" id="KW-1133">Transmembrane helix</keyword>
<organism evidence="2 3">
    <name type="scientific">Bifidobacterium goeldii</name>
    <dbReference type="NCBI Taxonomy" id="2306975"/>
    <lineage>
        <taxon>Bacteria</taxon>
        <taxon>Bacillati</taxon>
        <taxon>Actinomycetota</taxon>
        <taxon>Actinomycetes</taxon>
        <taxon>Bifidobacteriales</taxon>
        <taxon>Bifidobacteriaceae</taxon>
        <taxon>Bifidobacterium</taxon>
    </lineage>
</organism>
<keyword evidence="3" id="KW-1185">Reference proteome</keyword>
<dbReference type="InterPro" id="IPR008875">
    <property type="entry name" value="TraX"/>
</dbReference>
<dbReference type="Pfam" id="PF05857">
    <property type="entry name" value="TraX"/>
    <property type="match status" value="1"/>
</dbReference>
<feature type="transmembrane region" description="Helical" evidence="1">
    <location>
        <begin position="24"/>
        <end position="47"/>
    </location>
</feature>
<comment type="caution">
    <text evidence="2">The sequence shown here is derived from an EMBL/GenBank/DDBJ whole genome shotgun (WGS) entry which is preliminary data.</text>
</comment>
<feature type="transmembrane region" description="Helical" evidence="1">
    <location>
        <begin position="201"/>
        <end position="223"/>
    </location>
</feature>
<accession>A0A430FEN2</accession>
<feature type="transmembrane region" description="Helical" evidence="1">
    <location>
        <begin position="148"/>
        <end position="170"/>
    </location>
</feature>
<reference evidence="2 3" key="1">
    <citation type="submission" date="2018-09" db="EMBL/GenBank/DDBJ databases">
        <title>Characterization of the phylogenetic diversity of five novel species belonging to the genus Bifidobacterium.</title>
        <authorList>
            <person name="Lugli G.A."/>
            <person name="Duranti S."/>
            <person name="Milani C."/>
        </authorList>
    </citation>
    <scope>NUCLEOTIDE SEQUENCE [LARGE SCALE GENOMIC DNA]</scope>
    <source>
        <strain evidence="2 3">2034B</strain>
    </source>
</reference>